<dbReference type="GO" id="GO:0003676">
    <property type="term" value="F:nucleic acid binding"/>
    <property type="evidence" value="ECO:0007669"/>
    <property type="project" value="InterPro"/>
</dbReference>
<evidence type="ECO:0000256" key="1">
    <source>
        <dbReference type="ARBA" id="ARBA00022722"/>
    </source>
</evidence>
<dbReference type="PANTHER" id="PTHR30231">
    <property type="entry name" value="DNA POLYMERASE III SUBUNIT EPSILON"/>
    <property type="match status" value="1"/>
</dbReference>
<evidence type="ECO:0000313" key="6">
    <source>
        <dbReference type="Proteomes" id="UP000230869"/>
    </source>
</evidence>
<dbReference type="SUPFAM" id="SSF53098">
    <property type="entry name" value="Ribonuclease H-like"/>
    <property type="match status" value="1"/>
</dbReference>
<reference evidence="5 6" key="1">
    <citation type="submission" date="2017-09" db="EMBL/GenBank/DDBJ databases">
        <title>Depth-based differentiation of microbial function through sediment-hosted aquifers and enrichment of novel symbionts in the deep terrestrial subsurface.</title>
        <authorList>
            <person name="Probst A.J."/>
            <person name="Ladd B."/>
            <person name="Jarett J.K."/>
            <person name="Geller-Mcgrath D.E."/>
            <person name="Sieber C.M."/>
            <person name="Emerson J.B."/>
            <person name="Anantharaman K."/>
            <person name="Thomas B.C."/>
            <person name="Malmstrom R."/>
            <person name="Stieglmeier M."/>
            <person name="Klingl A."/>
            <person name="Woyke T."/>
            <person name="Ryan C.M."/>
            <person name="Banfield J.F."/>
        </authorList>
    </citation>
    <scope>NUCLEOTIDE SEQUENCE [LARGE SCALE GENOMIC DNA]</scope>
    <source>
        <strain evidence="5">CG11_big_fil_rev_8_21_14_0_20_39_10</strain>
    </source>
</reference>
<dbReference type="CDD" id="cd06127">
    <property type="entry name" value="DEDDh"/>
    <property type="match status" value="1"/>
</dbReference>
<protein>
    <submittedName>
        <fullName evidence="5">DNA polymerase III subunit epsilon</fullName>
    </submittedName>
</protein>
<name>A0A2M6KAG7_9BACT</name>
<dbReference type="EMBL" id="PCWW01000003">
    <property type="protein sequence ID" value="PIR14071.1"/>
    <property type="molecule type" value="Genomic_DNA"/>
</dbReference>
<accession>A0A2M6KAG7</accession>
<dbReference type="InterPro" id="IPR036397">
    <property type="entry name" value="RNaseH_sf"/>
</dbReference>
<keyword evidence="2" id="KW-0378">Hydrolase</keyword>
<dbReference type="Pfam" id="PF00929">
    <property type="entry name" value="RNase_T"/>
    <property type="match status" value="1"/>
</dbReference>
<keyword evidence="3" id="KW-0269">Exonuclease</keyword>
<evidence type="ECO:0000313" key="5">
    <source>
        <dbReference type="EMBL" id="PIR14071.1"/>
    </source>
</evidence>
<gene>
    <name evidence="5" type="ORF">COV49_00125</name>
</gene>
<keyword evidence="1" id="KW-0540">Nuclease</keyword>
<proteinExistence type="predicted"/>
<dbReference type="InterPro" id="IPR012337">
    <property type="entry name" value="RNaseH-like_sf"/>
</dbReference>
<sequence length="189" mass="21694">MFLFFDTETTGLPRDWRAPVSDTDNWPRLVQLAWLLYDENGQEAGGNNLIVKPEGFIIPDEASAVHGITTERAKSEGILLREALDKFGEALDMAKILVAHNISFDEKIMGAEFVRKNIKNNLFDLPRICTMEKSTDYCQIENERGYKWPKLVELHQKLFNEDFANAHDALADVRACARCFFELIERKII</sequence>
<feature type="domain" description="Exonuclease" evidence="4">
    <location>
        <begin position="1"/>
        <end position="189"/>
    </location>
</feature>
<organism evidence="5 6">
    <name type="scientific">Candidatus Falkowbacteria bacterium CG11_big_fil_rev_8_21_14_0_20_39_10</name>
    <dbReference type="NCBI Taxonomy" id="1974570"/>
    <lineage>
        <taxon>Bacteria</taxon>
        <taxon>Candidatus Falkowiibacteriota</taxon>
    </lineage>
</organism>
<dbReference type="GO" id="GO:0008408">
    <property type="term" value="F:3'-5' exonuclease activity"/>
    <property type="evidence" value="ECO:0007669"/>
    <property type="project" value="TreeGrafter"/>
</dbReference>
<evidence type="ECO:0000256" key="3">
    <source>
        <dbReference type="ARBA" id="ARBA00022839"/>
    </source>
</evidence>
<dbReference type="Gene3D" id="3.30.420.10">
    <property type="entry name" value="Ribonuclease H-like superfamily/Ribonuclease H"/>
    <property type="match status" value="1"/>
</dbReference>
<dbReference type="PANTHER" id="PTHR30231:SF4">
    <property type="entry name" value="PROTEIN NEN2"/>
    <property type="match status" value="1"/>
</dbReference>
<comment type="caution">
    <text evidence="5">The sequence shown here is derived from an EMBL/GenBank/DDBJ whole genome shotgun (WGS) entry which is preliminary data.</text>
</comment>
<dbReference type="InterPro" id="IPR013520">
    <property type="entry name" value="Ribonucl_H"/>
</dbReference>
<evidence type="ECO:0000259" key="4">
    <source>
        <dbReference type="SMART" id="SM00479"/>
    </source>
</evidence>
<dbReference type="SMART" id="SM00479">
    <property type="entry name" value="EXOIII"/>
    <property type="match status" value="1"/>
</dbReference>
<evidence type="ECO:0000256" key="2">
    <source>
        <dbReference type="ARBA" id="ARBA00022801"/>
    </source>
</evidence>
<dbReference type="Proteomes" id="UP000230869">
    <property type="component" value="Unassembled WGS sequence"/>
</dbReference>
<dbReference type="AlphaFoldDB" id="A0A2M6KAG7"/>